<dbReference type="InterPro" id="IPR001932">
    <property type="entry name" value="PPM-type_phosphatase-like_dom"/>
</dbReference>
<evidence type="ECO:0000256" key="1">
    <source>
        <dbReference type="SAM" id="MobiDB-lite"/>
    </source>
</evidence>
<dbReference type="EMBL" id="CP117522">
    <property type="protein sequence ID" value="WNE96482.1"/>
    <property type="molecule type" value="Genomic_DNA"/>
</dbReference>
<evidence type="ECO:0000313" key="4">
    <source>
        <dbReference type="Proteomes" id="UP001305606"/>
    </source>
</evidence>
<organism evidence="3 4">
    <name type="scientific">Streptomyces luomodiensis</name>
    <dbReference type="NCBI Taxonomy" id="3026192"/>
    <lineage>
        <taxon>Bacteria</taxon>
        <taxon>Bacillati</taxon>
        <taxon>Actinomycetota</taxon>
        <taxon>Actinomycetes</taxon>
        <taxon>Kitasatosporales</taxon>
        <taxon>Streptomycetaceae</taxon>
        <taxon>Streptomyces</taxon>
    </lineage>
</organism>
<accession>A0ABY9UV91</accession>
<protein>
    <submittedName>
        <fullName evidence="3">Protein phosphatase 2C domain-containing protein</fullName>
    </submittedName>
</protein>
<dbReference type="SUPFAM" id="SSF81606">
    <property type="entry name" value="PP2C-like"/>
    <property type="match status" value="1"/>
</dbReference>
<name>A0ABY9UV91_9ACTN</name>
<feature type="region of interest" description="Disordered" evidence="1">
    <location>
        <begin position="1"/>
        <end position="28"/>
    </location>
</feature>
<gene>
    <name evidence="3" type="ORF">PS467_14630</name>
</gene>
<reference evidence="3 4" key="1">
    <citation type="submission" date="2023-02" db="EMBL/GenBank/DDBJ databases">
        <title>Streptomyces sp. SCA4-21 with antifungal activity against Fusarium oxysporum f. sp. cubense, Streptomyces sp. SCA2-17 with antifungal activity against Fusarium oxysporum f. sp. cubense.</title>
        <authorList>
            <person name="Qi D."/>
        </authorList>
    </citation>
    <scope>NUCLEOTIDE SEQUENCE [LARGE SCALE GENOMIC DNA]</scope>
    <source>
        <strain evidence="3 4">SCA4-21</strain>
    </source>
</reference>
<feature type="domain" description="PPM-type phosphatase" evidence="2">
    <location>
        <begin position="77"/>
        <end position="292"/>
    </location>
</feature>
<dbReference type="RefSeq" id="WP_311035655.1">
    <property type="nucleotide sequence ID" value="NZ_CP117522.1"/>
</dbReference>
<dbReference type="Gene3D" id="3.60.40.10">
    <property type="entry name" value="PPM-type phosphatase domain"/>
    <property type="match status" value="1"/>
</dbReference>
<proteinExistence type="predicted"/>
<keyword evidence="4" id="KW-1185">Reference proteome</keyword>
<dbReference type="Proteomes" id="UP001305606">
    <property type="component" value="Chromosome"/>
</dbReference>
<evidence type="ECO:0000313" key="3">
    <source>
        <dbReference type="EMBL" id="WNE96482.1"/>
    </source>
</evidence>
<dbReference type="InterPro" id="IPR036457">
    <property type="entry name" value="PPM-type-like_dom_sf"/>
</dbReference>
<dbReference type="Pfam" id="PF13672">
    <property type="entry name" value="PP2C_2"/>
    <property type="match status" value="1"/>
</dbReference>
<evidence type="ECO:0000259" key="2">
    <source>
        <dbReference type="Pfam" id="PF13672"/>
    </source>
</evidence>
<feature type="compositionally biased region" description="Low complexity" evidence="1">
    <location>
        <begin position="9"/>
        <end position="20"/>
    </location>
</feature>
<sequence length="341" mass="36047">MNAPHEEGAAPVAPVRPAPAGQTSWQTPWQRIEVGTPGPEFEAKAPGQYAFDFPDSECDGWSTAGPAGLTLRSASVRGAKHRYYRQPRQDAARAAVHESTGGIAFAVADGVSSATSSEFGALEACRAVLERMLYLLSGQPGQPGQQVQPGQPVQLPARQGPLDFQDVARHAAERLRQLAQWRLGGQEPTVSDVAALYATTLVAGTVLPDPAGPLVELFRIGDSGAWLLDTSTGRYEPLFGLKSDADTVVVSNVVTPLPSVPDQLERTTARLTPGRVLLVATDGFGDPLGDGDGQVGALFASQLAVPPAPLWLAHLLDFSRETFDDDRSLLAVWPRTTGGAS</sequence>